<proteinExistence type="predicted"/>
<reference evidence="1" key="1">
    <citation type="journal article" date="2015" name="Nature">
        <title>Complex archaea that bridge the gap between prokaryotes and eukaryotes.</title>
        <authorList>
            <person name="Spang A."/>
            <person name="Saw J.H."/>
            <person name="Jorgensen S.L."/>
            <person name="Zaremba-Niedzwiedzka K."/>
            <person name="Martijn J."/>
            <person name="Lind A.E."/>
            <person name="van Eijk R."/>
            <person name="Schleper C."/>
            <person name="Guy L."/>
            <person name="Ettema T.J."/>
        </authorList>
    </citation>
    <scope>NUCLEOTIDE SEQUENCE</scope>
</reference>
<name>A0A0F9EXW6_9ZZZZ</name>
<dbReference type="EMBL" id="LAZR01025692">
    <property type="protein sequence ID" value="KKL71096.1"/>
    <property type="molecule type" value="Genomic_DNA"/>
</dbReference>
<accession>A0A0F9EXW6</accession>
<evidence type="ECO:0000313" key="1">
    <source>
        <dbReference type="EMBL" id="KKL71096.1"/>
    </source>
</evidence>
<dbReference type="AlphaFoldDB" id="A0A0F9EXW6"/>
<sequence>MAEVVDLQGNIWPSRRLLHRVAPHLERRLRFINRSRIRKEQETKTRQRRAGLRADIRARSRGLSRALLGKRSWLGNLFSRAKGSK</sequence>
<protein>
    <submittedName>
        <fullName evidence="1">Uncharacterized protein</fullName>
    </submittedName>
</protein>
<comment type="caution">
    <text evidence="1">The sequence shown here is derived from an EMBL/GenBank/DDBJ whole genome shotgun (WGS) entry which is preliminary data.</text>
</comment>
<gene>
    <name evidence="1" type="ORF">LCGC14_2098330</name>
</gene>
<organism evidence="1">
    <name type="scientific">marine sediment metagenome</name>
    <dbReference type="NCBI Taxonomy" id="412755"/>
    <lineage>
        <taxon>unclassified sequences</taxon>
        <taxon>metagenomes</taxon>
        <taxon>ecological metagenomes</taxon>
    </lineage>
</organism>